<keyword evidence="1" id="KW-1133">Transmembrane helix</keyword>
<sequence length="142" mass="16472">MKKFLVAFVYTILSLLVSMNILQLYYNQDIWREEDYVNAFIHSFINAMQMTVVVLYIGVPIILLGCVLGELLFRYIILPNKLHFSISLLLYILLGTGIVFVFWIVLGANTTNIFTIEMMPYMGLTAICSITFFVSRTMYERK</sequence>
<comment type="caution">
    <text evidence="2">The sequence shown here is derived from an EMBL/GenBank/DDBJ whole genome shotgun (WGS) entry which is preliminary data.</text>
</comment>
<evidence type="ECO:0000313" key="3">
    <source>
        <dbReference type="Proteomes" id="UP001372526"/>
    </source>
</evidence>
<feature type="transmembrane region" description="Helical" evidence="1">
    <location>
        <begin position="53"/>
        <end position="76"/>
    </location>
</feature>
<feature type="transmembrane region" description="Helical" evidence="1">
    <location>
        <begin position="118"/>
        <end position="139"/>
    </location>
</feature>
<feature type="transmembrane region" description="Helical" evidence="1">
    <location>
        <begin position="7"/>
        <end position="26"/>
    </location>
</feature>
<keyword evidence="3" id="KW-1185">Reference proteome</keyword>
<dbReference type="RefSeq" id="WP_336474158.1">
    <property type="nucleotide sequence ID" value="NZ_JBAWSX010000018.1"/>
</dbReference>
<proteinExistence type="predicted"/>
<gene>
    <name evidence="2" type="ORF">WAZ07_22040</name>
</gene>
<dbReference type="EMBL" id="JBAWSX010000018">
    <property type="protein sequence ID" value="MEI4803861.1"/>
    <property type="molecule type" value="Genomic_DNA"/>
</dbReference>
<dbReference type="Proteomes" id="UP001372526">
    <property type="component" value="Unassembled WGS sequence"/>
</dbReference>
<evidence type="ECO:0000313" key="2">
    <source>
        <dbReference type="EMBL" id="MEI4803861.1"/>
    </source>
</evidence>
<name>A0ABU8FMD0_9BACI</name>
<feature type="transmembrane region" description="Helical" evidence="1">
    <location>
        <begin position="88"/>
        <end position="106"/>
    </location>
</feature>
<accession>A0ABU8FMD0</accession>
<keyword evidence="1" id="KW-0812">Transmembrane</keyword>
<evidence type="ECO:0000256" key="1">
    <source>
        <dbReference type="SAM" id="Phobius"/>
    </source>
</evidence>
<organism evidence="2 3">
    <name type="scientific">Bacillus bruguierae</name>
    <dbReference type="NCBI Taxonomy" id="3127667"/>
    <lineage>
        <taxon>Bacteria</taxon>
        <taxon>Bacillati</taxon>
        <taxon>Bacillota</taxon>
        <taxon>Bacilli</taxon>
        <taxon>Bacillales</taxon>
        <taxon>Bacillaceae</taxon>
        <taxon>Bacillus</taxon>
    </lineage>
</organism>
<reference evidence="2 3" key="1">
    <citation type="submission" date="2024-01" db="EMBL/GenBank/DDBJ databases">
        <title>Seven novel Bacillus-like species.</title>
        <authorList>
            <person name="Liu G."/>
        </authorList>
    </citation>
    <scope>NUCLEOTIDE SEQUENCE [LARGE SCALE GENOMIC DNA]</scope>
    <source>
        <strain evidence="2 3">FJAT-51639</strain>
    </source>
</reference>
<protein>
    <submittedName>
        <fullName evidence="2">Uncharacterized protein</fullName>
    </submittedName>
</protein>
<keyword evidence="1" id="KW-0472">Membrane</keyword>